<dbReference type="EMBL" id="JAEILM010000111">
    <property type="protein sequence ID" value="MBI6636005.1"/>
    <property type="molecule type" value="Genomic_DNA"/>
</dbReference>
<proteinExistence type="predicted"/>
<keyword evidence="2" id="KW-1185">Reference proteome</keyword>
<reference evidence="1 2" key="1">
    <citation type="submission" date="2020-12" db="EMBL/GenBank/DDBJ databases">
        <title>Comparative genomic insights into the epidemiology and virulence of plant pathogenic Pseudomonads from Turkey.</title>
        <authorList>
            <person name="Dillon M."/>
            <person name="Ruiz-Bedoya T."/>
            <person name="Bendalovic-Torma C."/>
            <person name="Guttman K.M."/>
            <person name="Kwak H."/>
            <person name="Middleton M.A."/>
            <person name="Wang P.W."/>
            <person name="Horuz S."/>
            <person name="Aysan Y."/>
            <person name="Guttman D.S."/>
        </authorList>
    </citation>
    <scope>NUCLEOTIDE SEQUENCE [LARGE SCALE GENOMIC DNA]</scope>
    <source>
        <strain evidence="1 2">Marul_2_1</strain>
    </source>
</reference>
<dbReference type="RefSeq" id="WP_081088332.1">
    <property type="nucleotide sequence ID" value="NZ_JAEILM010000111.1"/>
</dbReference>
<protein>
    <submittedName>
        <fullName evidence="1">Uncharacterized protein</fullName>
    </submittedName>
</protein>
<sequence>MIIEKTERYSDELLGFVITCLFCEAIDRSELQSWCAGFLGAEGAPDFLYDLIEFDEPIFKIYKVIGYVPNWSHSKNEEYALYGIALLRGTVPYDMPLSAAEMLDELARLPAIQHMFRKVFPSVVF</sequence>
<accession>A0ABS0VAH6</accession>
<dbReference type="GeneID" id="99643185"/>
<gene>
    <name evidence="1" type="ORF">YA0871_25470</name>
</gene>
<name>A0ABS0VAH6_9PSED</name>
<evidence type="ECO:0000313" key="2">
    <source>
        <dbReference type="Proteomes" id="UP000607562"/>
    </source>
</evidence>
<evidence type="ECO:0000313" key="1">
    <source>
        <dbReference type="EMBL" id="MBI6636005.1"/>
    </source>
</evidence>
<dbReference type="Proteomes" id="UP000607562">
    <property type="component" value="Unassembled WGS sequence"/>
</dbReference>
<comment type="caution">
    <text evidence="1">The sequence shown here is derived from an EMBL/GenBank/DDBJ whole genome shotgun (WGS) entry which is preliminary data.</text>
</comment>
<organism evidence="1 2">
    <name type="scientific">Pseudomonas paralactis</name>
    <dbReference type="NCBI Taxonomy" id="1615673"/>
    <lineage>
        <taxon>Bacteria</taxon>
        <taxon>Pseudomonadati</taxon>
        <taxon>Pseudomonadota</taxon>
        <taxon>Gammaproteobacteria</taxon>
        <taxon>Pseudomonadales</taxon>
        <taxon>Pseudomonadaceae</taxon>
        <taxon>Pseudomonas</taxon>
    </lineage>
</organism>